<dbReference type="PROSITE" id="PS51228">
    <property type="entry name" value="ACB_2"/>
    <property type="match status" value="1"/>
</dbReference>
<reference evidence="7 8" key="1">
    <citation type="journal article" date="2019" name="Nat. Ecol. Evol.">
        <title>Megaphylogeny resolves global patterns of mushroom evolution.</title>
        <authorList>
            <person name="Varga T."/>
            <person name="Krizsan K."/>
            <person name="Foldi C."/>
            <person name="Dima B."/>
            <person name="Sanchez-Garcia M."/>
            <person name="Sanchez-Ramirez S."/>
            <person name="Szollosi G.J."/>
            <person name="Szarkandi J.G."/>
            <person name="Papp V."/>
            <person name="Albert L."/>
            <person name="Andreopoulos W."/>
            <person name="Angelini C."/>
            <person name="Antonin V."/>
            <person name="Barry K.W."/>
            <person name="Bougher N.L."/>
            <person name="Buchanan P."/>
            <person name="Buyck B."/>
            <person name="Bense V."/>
            <person name="Catcheside P."/>
            <person name="Chovatia M."/>
            <person name="Cooper J."/>
            <person name="Damon W."/>
            <person name="Desjardin D."/>
            <person name="Finy P."/>
            <person name="Geml J."/>
            <person name="Haridas S."/>
            <person name="Hughes K."/>
            <person name="Justo A."/>
            <person name="Karasinski D."/>
            <person name="Kautmanova I."/>
            <person name="Kiss B."/>
            <person name="Kocsube S."/>
            <person name="Kotiranta H."/>
            <person name="LaButti K.M."/>
            <person name="Lechner B.E."/>
            <person name="Liimatainen K."/>
            <person name="Lipzen A."/>
            <person name="Lukacs Z."/>
            <person name="Mihaltcheva S."/>
            <person name="Morgado L.N."/>
            <person name="Niskanen T."/>
            <person name="Noordeloos M.E."/>
            <person name="Ohm R.A."/>
            <person name="Ortiz-Santana B."/>
            <person name="Ovrebo C."/>
            <person name="Racz N."/>
            <person name="Riley R."/>
            <person name="Savchenko A."/>
            <person name="Shiryaev A."/>
            <person name="Soop K."/>
            <person name="Spirin V."/>
            <person name="Szebenyi C."/>
            <person name="Tomsovsky M."/>
            <person name="Tulloss R.E."/>
            <person name="Uehling J."/>
            <person name="Grigoriev I.V."/>
            <person name="Vagvolgyi C."/>
            <person name="Papp T."/>
            <person name="Martin F.M."/>
            <person name="Miettinen O."/>
            <person name="Hibbett D.S."/>
            <person name="Nagy L.G."/>
        </authorList>
    </citation>
    <scope>NUCLEOTIDE SEQUENCE [LARGE SCALE GENOMIC DNA]</scope>
    <source>
        <strain evidence="7 8">CBS 121175</strain>
    </source>
</reference>
<proteinExistence type="predicted"/>
<dbReference type="InterPro" id="IPR000582">
    <property type="entry name" value="Acyl-CoA-binding_protein"/>
</dbReference>
<evidence type="ECO:0000256" key="4">
    <source>
        <dbReference type="PROSITE-ProRule" id="PRU00023"/>
    </source>
</evidence>
<gene>
    <name evidence="7" type="ORF">FA15DRAFT_3572</name>
</gene>
<dbReference type="Pfam" id="PF12796">
    <property type="entry name" value="Ank_2"/>
    <property type="match status" value="1"/>
</dbReference>
<keyword evidence="8" id="KW-1185">Reference proteome</keyword>
<evidence type="ECO:0000313" key="8">
    <source>
        <dbReference type="Proteomes" id="UP000307440"/>
    </source>
</evidence>
<accession>A0A5C3LNR7</accession>
<evidence type="ECO:0000313" key="7">
    <source>
        <dbReference type="EMBL" id="TFK30361.1"/>
    </source>
</evidence>
<dbReference type="Gene3D" id="1.20.80.10">
    <property type="match status" value="1"/>
</dbReference>
<evidence type="ECO:0000256" key="2">
    <source>
        <dbReference type="ARBA" id="ARBA00023043"/>
    </source>
</evidence>
<dbReference type="PROSITE" id="PS50297">
    <property type="entry name" value="ANK_REP_REGION"/>
    <property type="match status" value="1"/>
</dbReference>
<organism evidence="7 8">
    <name type="scientific">Coprinopsis marcescibilis</name>
    <name type="common">Agaric fungus</name>
    <name type="synonym">Psathyrella marcescibilis</name>
    <dbReference type="NCBI Taxonomy" id="230819"/>
    <lineage>
        <taxon>Eukaryota</taxon>
        <taxon>Fungi</taxon>
        <taxon>Dikarya</taxon>
        <taxon>Basidiomycota</taxon>
        <taxon>Agaricomycotina</taxon>
        <taxon>Agaricomycetes</taxon>
        <taxon>Agaricomycetidae</taxon>
        <taxon>Agaricales</taxon>
        <taxon>Agaricineae</taxon>
        <taxon>Psathyrellaceae</taxon>
        <taxon>Coprinopsis</taxon>
    </lineage>
</organism>
<dbReference type="GO" id="GO:0000062">
    <property type="term" value="F:fatty-acyl-CoA binding"/>
    <property type="evidence" value="ECO:0007669"/>
    <property type="project" value="InterPro"/>
</dbReference>
<dbReference type="Proteomes" id="UP000307440">
    <property type="component" value="Unassembled WGS sequence"/>
</dbReference>
<dbReference type="PROSITE" id="PS50088">
    <property type="entry name" value="ANK_REPEAT"/>
    <property type="match status" value="2"/>
</dbReference>
<dbReference type="InterPro" id="IPR002110">
    <property type="entry name" value="Ankyrin_rpt"/>
</dbReference>
<dbReference type="SUPFAM" id="SSF47027">
    <property type="entry name" value="Acyl-CoA binding protein"/>
    <property type="match status" value="1"/>
</dbReference>
<evidence type="ECO:0000256" key="1">
    <source>
        <dbReference type="ARBA" id="ARBA00022737"/>
    </source>
</evidence>
<feature type="repeat" description="ANK" evidence="4">
    <location>
        <begin position="141"/>
        <end position="174"/>
    </location>
</feature>
<dbReference type="Pfam" id="PF00887">
    <property type="entry name" value="ACBP"/>
    <property type="match status" value="1"/>
</dbReference>
<dbReference type="PRINTS" id="PR00689">
    <property type="entry name" value="ACOABINDINGP"/>
</dbReference>
<dbReference type="InterPro" id="IPR014352">
    <property type="entry name" value="FERM/acyl-CoA-bd_prot_sf"/>
</dbReference>
<keyword evidence="1" id="KW-0677">Repeat</keyword>
<evidence type="ECO:0000256" key="3">
    <source>
        <dbReference type="ARBA" id="ARBA00023121"/>
    </source>
</evidence>
<name>A0A5C3LNR7_COPMA</name>
<keyword evidence="2 4" id="KW-0040">ANK repeat</keyword>
<feature type="compositionally biased region" description="Acidic residues" evidence="5">
    <location>
        <begin position="108"/>
        <end position="117"/>
    </location>
</feature>
<evidence type="ECO:0000259" key="6">
    <source>
        <dbReference type="PROSITE" id="PS51228"/>
    </source>
</evidence>
<feature type="repeat" description="ANK" evidence="4">
    <location>
        <begin position="175"/>
        <end position="207"/>
    </location>
</feature>
<dbReference type="SMART" id="SM00248">
    <property type="entry name" value="ANK"/>
    <property type="match status" value="2"/>
</dbReference>
<dbReference type="AlphaFoldDB" id="A0A5C3LNR7"/>
<dbReference type="PANTHER" id="PTHR24119">
    <property type="entry name" value="ACYL-COA-BINDING DOMAIN-CONTAINING PROTEIN 6"/>
    <property type="match status" value="1"/>
</dbReference>
<dbReference type="PANTHER" id="PTHR24119:SF0">
    <property type="entry name" value="ACYL-COA-BINDING DOMAIN-CONTAINING PROTEIN 6"/>
    <property type="match status" value="1"/>
</dbReference>
<dbReference type="Gene3D" id="1.25.40.20">
    <property type="entry name" value="Ankyrin repeat-containing domain"/>
    <property type="match status" value="1"/>
</dbReference>
<dbReference type="InterPro" id="IPR035984">
    <property type="entry name" value="Acyl-CoA-binding_sf"/>
</dbReference>
<feature type="region of interest" description="Disordered" evidence="5">
    <location>
        <begin position="98"/>
        <end position="128"/>
    </location>
</feature>
<evidence type="ECO:0000256" key="5">
    <source>
        <dbReference type="SAM" id="MobiDB-lite"/>
    </source>
</evidence>
<dbReference type="OrthoDB" id="341259at2759"/>
<sequence>MSSHTVSPNFQSAVAYLSSYSGATSNTTKLELYGLYKYLTVSPTPTTSRPGILDFAGRAKWDAWSQAGKIYKTCQDAESRYIKIASGFGWTEGTVIAKTPGKSTGPSAEEDIWDSDSEAERSSGGDGLGLFVSTMSRPEEASDSSLHGAAVQGDVARVKQLLKNSGQDVNKFNDDGYTPLHLASDRGHLEIVKLLLATGADRNIPDADEFTPLQLAEIAGREDVVAALLATP</sequence>
<dbReference type="SUPFAM" id="SSF48403">
    <property type="entry name" value="Ankyrin repeat"/>
    <property type="match status" value="1"/>
</dbReference>
<protein>
    <submittedName>
        <fullName evidence="7">Ankyrin</fullName>
    </submittedName>
</protein>
<feature type="domain" description="ACB" evidence="6">
    <location>
        <begin position="6"/>
        <end position="94"/>
    </location>
</feature>
<dbReference type="EMBL" id="ML210146">
    <property type="protein sequence ID" value="TFK30361.1"/>
    <property type="molecule type" value="Genomic_DNA"/>
</dbReference>
<dbReference type="STRING" id="230819.A0A5C3LNR7"/>
<dbReference type="InterPro" id="IPR036770">
    <property type="entry name" value="Ankyrin_rpt-contain_sf"/>
</dbReference>
<keyword evidence="3" id="KW-0446">Lipid-binding</keyword>